<organism evidence="1 2">
    <name type="scientific">Puccinia triticina</name>
    <dbReference type="NCBI Taxonomy" id="208348"/>
    <lineage>
        <taxon>Eukaryota</taxon>
        <taxon>Fungi</taxon>
        <taxon>Dikarya</taxon>
        <taxon>Basidiomycota</taxon>
        <taxon>Pucciniomycotina</taxon>
        <taxon>Pucciniomycetes</taxon>
        <taxon>Pucciniales</taxon>
        <taxon>Pucciniaceae</taxon>
        <taxon>Puccinia</taxon>
    </lineage>
</organism>
<accession>A0ABY7CNZ2</accession>
<reference evidence="1" key="1">
    <citation type="submission" date="2022-10" db="EMBL/GenBank/DDBJ databases">
        <title>Puccinia triticina Genome sequencing and assembly.</title>
        <authorList>
            <person name="Li C."/>
        </authorList>
    </citation>
    <scope>NUCLEOTIDE SEQUENCE</scope>
    <source>
        <strain evidence="1">Pt15</strain>
    </source>
</reference>
<dbReference type="PANTHER" id="PTHR10292:SF1">
    <property type="entry name" value="CLATHRIN HEAVY CHAIN"/>
    <property type="match status" value="1"/>
</dbReference>
<keyword evidence="2" id="KW-1185">Reference proteome</keyword>
<dbReference type="EMBL" id="CP110427">
    <property type="protein sequence ID" value="WAQ86415.1"/>
    <property type="molecule type" value="Genomic_DNA"/>
</dbReference>
<dbReference type="RefSeq" id="XP_053021970.1">
    <property type="nucleotide sequence ID" value="XM_053170717.1"/>
</dbReference>
<sequence length="173" mass="19493">MLSSGLVASQTGNLHWLQQAHHGIRLLHTNQHQKCTVLHPVQNVIALQAQKKLQVFNIKLKQKVKSHANHENVLFWKWINDSTLEKVTKTTVYPWATLNPTSTPVKVFDQNKNLAGQQIITYLASPNKKWMVLVGITINPSVLKVKISMQLHNKDCAISQSIKGHAASFANYC</sequence>
<gene>
    <name evidence="1" type="ORF">PtA15_7A141</name>
</gene>
<dbReference type="SUPFAM" id="SSF50989">
    <property type="entry name" value="Clathrin heavy-chain terminal domain"/>
    <property type="match status" value="1"/>
</dbReference>
<name>A0ABY7CNZ2_9BASI</name>
<dbReference type="Proteomes" id="UP001164743">
    <property type="component" value="Chromosome 7A"/>
</dbReference>
<dbReference type="InterPro" id="IPR016025">
    <property type="entry name" value="Clathrin_H-chain_N"/>
</dbReference>
<protein>
    <submittedName>
        <fullName evidence="1">Uncharacterized protein</fullName>
    </submittedName>
</protein>
<dbReference type="PANTHER" id="PTHR10292">
    <property type="entry name" value="CLATHRIN HEAVY CHAIN RELATED"/>
    <property type="match status" value="1"/>
</dbReference>
<dbReference type="GeneID" id="77811612"/>
<proteinExistence type="predicted"/>
<dbReference type="Gene3D" id="2.130.10.110">
    <property type="entry name" value="Clathrin heavy-chain terminal domain"/>
    <property type="match status" value="1"/>
</dbReference>
<evidence type="ECO:0000313" key="1">
    <source>
        <dbReference type="EMBL" id="WAQ86415.1"/>
    </source>
</evidence>
<evidence type="ECO:0000313" key="2">
    <source>
        <dbReference type="Proteomes" id="UP001164743"/>
    </source>
</evidence>